<reference evidence="1 2" key="1">
    <citation type="submission" date="2011-02" db="EMBL/GenBank/DDBJ databases">
        <authorList>
            <person name="Muzny D."/>
            <person name="Qin X."/>
            <person name="Deng J."/>
            <person name="Jiang H."/>
            <person name="Liu Y."/>
            <person name="Qu J."/>
            <person name="Song X.-Z."/>
            <person name="Zhang L."/>
            <person name="Thornton R."/>
            <person name="Coyle M."/>
            <person name="Francisco L."/>
            <person name="Jackson L."/>
            <person name="Javaid M."/>
            <person name="Korchina V."/>
            <person name="Kovar C."/>
            <person name="Mata R."/>
            <person name="Mathew T."/>
            <person name="Ngo R."/>
            <person name="Nguyen L."/>
            <person name="Nguyen N."/>
            <person name="Okwuonu G."/>
            <person name="Ongeri F."/>
            <person name="Pham C."/>
            <person name="Simmons D."/>
            <person name="Wilczek-Boney K."/>
            <person name="Hale W."/>
            <person name="Jakkamsetti A."/>
            <person name="Pham P."/>
            <person name="Ruth R."/>
            <person name="San Lucas F."/>
            <person name="Warren J."/>
            <person name="Zhang J."/>
            <person name="Zhao Z."/>
            <person name="Zhou C."/>
            <person name="Zhu D."/>
            <person name="Lee S."/>
            <person name="Bess C."/>
            <person name="Blankenburg K."/>
            <person name="Forbes L."/>
            <person name="Fu Q."/>
            <person name="Gubbala S."/>
            <person name="Hirani K."/>
            <person name="Jayaseelan J.C."/>
            <person name="Lara F."/>
            <person name="Munidasa M."/>
            <person name="Palculict T."/>
            <person name="Patil S."/>
            <person name="Pu L.-L."/>
            <person name="Saada N."/>
            <person name="Tang L."/>
            <person name="Weissenberger G."/>
            <person name="Zhu Y."/>
            <person name="Hemphill L."/>
            <person name="Shang Y."/>
            <person name="Youmans B."/>
            <person name="Ayvaz T."/>
            <person name="Ross M."/>
            <person name="Santibanez J."/>
            <person name="Aqrawi P."/>
            <person name="Gross S."/>
            <person name="Joshi V."/>
            <person name="Fowler G."/>
            <person name="Nazareth L."/>
            <person name="Reid J."/>
            <person name="Worley K."/>
            <person name="Petrosino J."/>
            <person name="Highlander S."/>
            <person name="Gibbs R."/>
        </authorList>
    </citation>
    <scope>NUCLEOTIDE SEQUENCE [LARGE SCALE GENOMIC DNA]</scope>
    <source>
        <strain evidence="1 2">ATCC BAA-1200</strain>
    </source>
</reference>
<organism evidence="1 2">
    <name type="scientific">Neisseria bacilliformis ATCC BAA-1200</name>
    <dbReference type="NCBI Taxonomy" id="888742"/>
    <lineage>
        <taxon>Bacteria</taxon>
        <taxon>Pseudomonadati</taxon>
        <taxon>Pseudomonadota</taxon>
        <taxon>Betaproteobacteria</taxon>
        <taxon>Neisseriales</taxon>
        <taxon>Neisseriaceae</taxon>
        <taxon>Neisseria</taxon>
    </lineage>
</organism>
<dbReference type="HOGENOM" id="CLU_2881183_0_0_4"/>
<protein>
    <submittedName>
        <fullName evidence="1">Uncharacterized protein</fullName>
    </submittedName>
</protein>
<comment type="caution">
    <text evidence="1">The sequence shown here is derived from an EMBL/GenBank/DDBJ whole genome shotgun (WGS) entry which is preliminary data.</text>
</comment>
<evidence type="ECO:0000313" key="2">
    <source>
        <dbReference type="Proteomes" id="UP000004105"/>
    </source>
</evidence>
<name>F2B8X5_9NEIS</name>
<proteinExistence type="predicted"/>
<dbReference type="AlphaFoldDB" id="F2B8X5"/>
<accession>F2B8X5</accession>
<keyword evidence="2" id="KW-1185">Reference proteome</keyword>
<dbReference type="Proteomes" id="UP000004105">
    <property type="component" value="Unassembled WGS sequence"/>
</dbReference>
<gene>
    <name evidence="1" type="ORF">HMPREF9123_0150</name>
</gene>
<sequence length="63" mass="6630">MRTKFGRNLTAFRPPVECNGLGKRGKVDMGPGAGVPASGLRAGCKSFLFMIHPLGLCAAQIAR</sequence>
<evidence type="ECO:0000313" key="1">
    <source>
        <dbReference type="EMBL" id="EGF12170.1"/>
    </source>
</evidence>
<dbReference type="EMBL" id="AFAY01000003">
    <property type="protein sequence ID" value="EGF12170.1"/>
    <property type="molecule type" value="Genomic_DNA"/>
</dbReference>